<dbReference type="PANTHER" id="PTHR34139:SF1">
    <property type="entry name" value="RNASE MJ1380-RELATED"/>
    <property type="match status" value="1"/>
</dbReference>
<gene>
    <name evidence="6" type="ORF">LXM24_02705</name>
</gene>
<keyword evidence="4" id="KW-0547">Nucleotide-binding</keyword>
<dbReference type="GO" id="GO:0000166">
    <property type="term" value="F:nucleotide binding"/>
    <property type="evidence" value="ECO:0007669"/>
    <property type="project" value="UniProtKB-KW"/>
</dbReference>
<evidence type="ECO:0000256" key="3">
    <source>
        <dbReference type="ARBA" id="ARBA00022722"/>
    </source>
</evidence>
<accession>A0A9X1P5X4</accession>
<dbReference type="RefSeq" id="WP_234611452.1">
    <property type="nucleotide sequence ID" value="NZ_CP098806.1"/>
</dbReference>
<evidence type="ECO:0000256" key="2">
    <source>
        <dbReference type="ARBA" id="ARBA00022649"/>
    </source>
</evidence>
<evidence type="ECO:0000256" key="1">
    <source>
        <dbReference type="ARBA" id="ARBA00022553"/>
    </source>
</evidence>
<sequence>MDIEIKAWLYNILNAIAEIESFFADRPMLFANYQADLRTKRAVERNIEIIGEAMNRIIKKDNNIQITNSRKLVDTRNRIIHGYDSVSDDVIWGIVVRHLPVLKTDVENLLKI</sequence>
<reference evidence="6" key="1">
    <citation type="submission" date="2021-12" db="EMBL/GenBank/DDBJ databases">
        <title>Novel species in genus Dyadobacter.</title>
        <authorList>
            <person name="Ma C."/>
        </authorList>
    </citation>
    <scope>NUCLEOTIDE SEQUENCE</scope>
    <source>
        <strain evidence="6">CY399</strain>
    </source>
</reference>
<comment type="caution">
    <text evidence="6">The sequence shown here is derived from an EMBL/GenBank/DDBJ whole genome shotgun (WGS) entry which is preliminary data.</text>
</comment>
<dbReference type="PANTHER" id="PTHR34139">
    <property type="entry name" value="UPF0331 PROTEIN MJ0127"/>
    <property type="match status" value="1"/>
</dbReference>
<keyword evidence="3" id="KW-0540">Nuclease</keyword>
<dbReference type="InterPro" id="IPR051813">
    <property type="entry name" value="HepT_RNase_toxin"/>
</dbReference>
<keyword evidence="7" id="KW-1185">Reference proteome</keyword>
<keyword evidence="2" id="KW-1277">Toxin-antitoxin system</keyword>
<keyword evidence="5" id="KW-0378">Hydrolase</keyword>
<evidence type="ECO:0000313" key="6">
    <source>
        <dbReference type="EMBL" id="MCF0038981.1"/>
    </source>
</evidence>
<dbReference type="GO" id="GO:0016787">
    <property type="term" value="F:hydrolase activity"/>
    <property type="evidence" value="ECO:0007669"/>
    <property type="project" value="UniProtKB-KW"/>
</dbReference>
<dbReference type="Pfam" id="PF01934">
    <property type="entry name" value="HepT-like"/>
    <property type="match status" value="1"/>
</dbReference>
<dbReference type="GO" id="GO:0004540">
    <property type="term" value="F:RNA nuclease activity"/>
    <property type="evidence" value="ECO:0007669"/>
    <property type="project" value="InterPro"/>
</dbReference>
<dbReference type="EMBL" id="JAJTTA010000001">
    <property type="protein sequence ID" value="MCF0038981.1"/>
    <property type="molecule type" value="Genomic_DNA"/>
</dbReference>
<proteinExistence type="predicted"/>
<dbReference type="Proteomes" id="UP001139700">
    <property type="component" value="Unassembled WGS sequence"/>
</dbReference>
<evidence type="ECO:0000256" key="5">
    <source>
        <dbReference type="ARBA" id="ARBA00022801"/>
    </source>
</evidence>
<organism evidence="6 7">
    <name type="scientific">Dyadobacter fanqingshengii</name>
    <dbReference type="NCBI Taxonomy" id="2906443"/>
    <lineage>
        <taxon>Bacteria</taxon>
        <taxon>Pseudomonadati</taxon>
        <taxon>Bacteroidota</taxon>
        <taxon>Cytophagia</taxon>
        <taxon>Cytophagales</taxon>
        <taxon>Spirosomataceae</taxon>
        <taxon>Dyadobacter</taxon>
    </lineage>
</organism>
<dbReference type="GO" id="GO:0110001">
    <property type="term" value="C:toxin-antitoxin complex"/>
    <property type="evidence" value="ECO:0007669"/>
    <property type="project" value="InterPro"/>
</dbReference>
<evidence type="ECO:0000313" key="7">
    <source>
        <dbReference type="Proteomes" id="UP001139700"/>
    </source>
</evidence>
<dbReference type="AlphaFoldDB" id="A0A9X1P5X4"/>
<protein>
    <submittedName>
        <fullName evidence="6">DUF86 domain-containing protein</fullName>
    </submittedName>
</protein>
<name>A0A9X1P5X4_9BACT</name>
<evidence type="ECO:0000256" key="4">
    <source>
        <dbReference type="ARBA" id="ARBA00022741"/>
    </source>
</evidence>
<keyword evidence="1" id="KW-0597">Phosphoprotein</keyword>
<dbReference type="InterPro" id="IPR008201">
    <property type="entry name" value="HepT-like"/>
</dbReference>